<feature type="region of interest" description="Disordered" evidence="1">
    <location>
        <begin position="784"/>
        <end position="894"/>
    </location>
</feature>
<feature type="compositionally biased region" description="Low complexity" evidence="1">
    <location>
        <begin position="869"/>
        <end position="881"/>
    </location>
</feature>
<gene>
    <name evidence="4" type="ORF">VTL71DRAFT_1702</name>
</gene>
<evidence type="ECO:0000313" key="5">
    <source>
        <dbReference type="Proteomes" id="UP001595075"/>
    </source>
</evidence>
<proteinExistence type="predicted"/>
<dbReference type="EMBL" id="JAZHXI010000010">
    <property type="protein sequence ID" value="KAL2067278.1"/>
    <property type="molecule type" value="Genomic_DNA"/>
</dbReference>
<evidence type="ECO:0000313" key="4">
    <source>
        <dbReference type="EMBL" id="KAL2067278.1"/>
    </source>
</evidence>
<sequence length="1135" mass="120272">MIGLLLPLALGALGVTALPSHPSLPSVANSTNSSIAVPSTFQPFEFTIVFVEPQGGCAAQCSSNSGGLFLEASKPVVAAQAVATSTKSKASYPTSSTKSAEKPLFSQAGTTAQLSPGVHWNTDTTPATNVIPVPVGKGSQFYHGNTEPTQAGYFGFLTYFFTSPSVNLDHCAHVTEVVVSPSGFDITFGSDSSLDYALQHWSAEEGLILIVASNMCPGYKEGERCYLVVSGITYKGNHAIVKGEYCHDTNEIITKGETEWGWWTPRYNATAGASGSGPKSSSVRPSVTWSGGASTRTPSVVSTTVSSRRPAGTAGLNTGGSGPAGSLTTSSSRPTFTSGPGFNSTTPGTNSTIPGTNGTLSNEIVNSGFAHANSTCVPPVDSKYGLPTACWGDLFDEDLDDDLGYSPLEPYTQEFINWFAPDVDASAPSVSGPITRRGLHSYSEKLGKRGMLGDLWDGAVKFVKDPVGTLADAGKGLQKAVSISGSINKDLAFKLPDPEKAESRELRDKTTKQVTSPWGDSVLLKAFGNQEKTGGEEQGLHGFMNVFCVGCGVSGHANVAGRASWSPLGGIFQGEVEMNADVQFIFKLGIDAKMTYKKNFDNDLLRLGLPGLTYGVVTIGPWVEVKSKVALEANAEGRLLAGAEIGLTAAHVLIDFVNPTNSKKDGWEPYFKPVFEAEGELMLSAELALPVGIQCGLQIGPFSKTVGIIDEPSIKGVAQVAASVGLDASGSFAAGFKETNGCTGISTQLTWRNKLYIDILQLTQLMIFDTQDKKLAQGCIVLPGLPAEPTPPVTTPTDETPTVDPPVTDPSTETPTDPSTEPEPQQPGDGESTEPTNPSTEPEPEQPGNEESSTEPEQEQPENGEPTAEPSTEPEQGQQEGPFEEDQPSDEPFKARSLPASLIHRADANVIDRTASVNSTATSISYSPEAFPNIPYNDTEGYSYQLMTVSDGSIIFISCGNGALYGVSPDSGDNPACSEMWATYNDVLVADASQRLLHFYENTMNATGASRLRVAYEEDIPIGAQVVILAEMRGNDTDPTNDTDNDAFYIAIDEQMEPYYPVMCTYADGSAGKLFVVKDPEKGVELLQSADVQFSITGGVVEACYTIPIMMGSWGADYASYDSAIDPETDTLYFE</sequence>
<keyword evidence="2" id="KW-0732">Signal</keyword>
<reference evidence="4 5" key="1">
    <citation type="journal article" date="2024" name="Commun. Biol.">
        <title>Comparative genomic analysis of thermophilic fungi reveals convergent evolutionary adaptations and gene losses.</title>
        <authorList>
            <person name="Steindorff A.S."/>
            <person name="Aguilar-Pontes M.V."/>
            <person name="Robinson A.J."/>
            <person name="Andreopoulos B."/>
            <person name="LaButti K."/>
            <person name="Kuo A."/>
            <person name="Mondo S."/>
            <person name="Riley R."/>
            <person name="Otillar R."/>
            <person name="Haridas S."/>
            <person name="Lipzen A."/>
            <person name="Grimwood J."/>
            <person name="Schmutz J."/>
            <person name="Clum A."/>
            <person name="Reid I.D."/>
            <person name="Moisan M.C."/>
            <person name="Butler G."/>
            <person name="Nguyen T.T.M."/>
            <person name="Dewar K."/>
            <person name="Conant G."/>
            <person name="Drula E."/>
            <person name="Henrissat B."/>
            <person name="Hansel C."/>
            <person name="Singer S."/>
            <person name="Hutchinson M.I."/>
            <person name="de Vries R.P."/>
            <person name="Natvig D.O."/>
            <person name="Powell A.J."/>
            <person name="Tsang A."/>
            <person name="Grigoriev I.V."/>
        </authorList>
    </citation>
    <scope>NUCLEOTIDE SEQUENCE [LARGE SCALE GENOMIC DNA]</scope>
    <source>
        <strain evidence="4 5">CBS 494.80</strain>
    </source>
</reference>
<name>A0ABR4CBG8_9HELO</name>
<feature type="compositionally biased region" description="Low complexity" evidence="1">
    <location>
        <begin position="833"/>
        <end position="851"/>
    </location>
</feature>
<protein>
    <recommendedName>
        <fullName evidence="3">DUF7029 domain-containing protein</fullName>
    </recommendedName>
</protein>
<organism evidence="4 5">
    <name type="scientific">Oculimacula yallundae</name>
    <dbReference type="NCBI Taxonomy" id="86028"/>
    <lineage>
        <taxon>Eukaryota</taxon>
        <taxon>Fungi</taxon>
        <taxon>Dikarya</taxon>
        <taxon>Ascomycota</taxon>
        <taxon>Pezizomycotina</taxon>
        <taxon>Leotiomycetes</taxon>
        <taxon>Helotiales</taxon>
        <taxon>Ploettnerulaceae</taxon>
        <taxon>Oculimacula</taxon>
    </lineage>
</organism>
<evidence type="ECO:0000259" key="3">
    <source>
        <dbReference type="Pfam" id="PF22974"/>
    </source>
</evidence>
<feature type="domain" description="DUF7029" evidence="3">
    <location>
        <begin position="161"/>
        <end position="240"/>
    </location>
</feature>
<dbReference type="Pfam" id="PF22974">
    <property type="entry name" value="DUF7029"/>
    <property type="match status" value="1"/>
</dbReference>
<accession>A0ABR4CBG8</accession>
<dbReference type="InterPro" id="IPR054293">
    <property type="entry name" value="DUF7029"/>
</dbReference>
<feature type="region of interest" description="Disordered" evidence="1">
    <location>
        <begin position="271"/>
        <end position="359"/>
    </location>
</feature>
<evidence type="ECO:0000256" key="2">
    <source>
        <dbReference type="SAM" id="SignalP"/>
    </source>
</evidence>
<feature type="compositionally biased region" description="Acidic residues" evidence="1">
    <location>
        <begin position="852"/>
        <end position="862"/>
    </location>
</feature>
<feature type="compositionally biased region" description="Polar residues" evidence="1">
    <location>
        <begin position="326"/>
        <end position="359"/>
    </location>
</feature>
<keyword evidence="5" id="KW-1185">Reference proteome</keyword>
<evidence type="ECO:0000256" key="1">
    <source>
        <dbReference type="SAM" id="MobiDB-lite"/>
    </source>
</evidence>
<feature type="compositionally biased region" description="Low complexity" evidence="1">
    <location>
        <begin position="809"/>
        <end position="823"/>
    </location>
</feature>
<comment type="caution">
    <text evidence="4">The sequence shown here is derived from an EMBL/GenBank/DDBJ whole genome shotgun (WGS) entry which is preliminary data.</text>
</comment>
<feature type="compositionally biased region" description="Low complexity" evidence="1">
    <location>
        <begin position="294"/>
        <end position="310"/>
    </location>
</feature>
<feature type="compositionally biased region" description="Low complexity" evidence="1">
    <location>
        <begin position="276"/>
        <end position="287"/>
    </location>
</feature>
<feature type="signal peptide" evidence="2">
    <location>
        <begin position="1"/>
        <end position="17"/>
    </location>
</feature>
<feature type="chain" id="PRO_5046695980" description="DUF7029 domain-containing protein" evidence="2">
    <location>
        <begin position="18"/>
        <end position="1135"/>
    </location>
</feature>
<dbReference type="Proteomes" id="UP001595075">
    <property type="component" value="Unassembled WGS sequence"/>
</dbReference>